<sequence length="95" mass="10206">MTSSLKVTEGTPRAFVGFVLDQPSISKTGTSSCQNIGEVYSRFPDSLRVSISVGGIVECEYSVANVVIPDNADINFLGIVLQRRGVLSVLWVLAE</sequence>
<dbReference type="Proteomes" id="UP000701801">
    <property type="component" value="Unassembled WGS sequence"/>
</dbReference>
<comment type="caution">
    <text evidence="1">The sequence shown here is derived from an EMBL/GenBank/DDBJ whole genome shotgun (WGS) entry which is preliminary data.</text>
</comment>
<gene>
    <name evidence="1" type="ORF">HYALB_00000427</name>
</gene>
<name>A0A9N9LIX3_9HELO</name>
<accession>A0A9N9LIX3</accession>
<reference evidence="1" key="1">
    <citation type="submission" date="2021-07" db="EMBL/GenBank/DDBJ databases">
        <authorList>
            <person name="Durling M."/>
        </authorList>
    </citation>
    <scope>NUCLEOTIDE SEQUENCE</scope>
</reference>
<keyword evidence="2" id="KW-1185">Reference proteome</keyword>
<evidence type="ECO:0000313" key="1">
    <source>
        <dbReference type="EMBL" id="CAG8974813.1"/>
    </source>
</evidence>
<protein>
    <submittedName>
        <fullName evidence="1">Uncharacterized protein</fullName>
    </submittedName>
</protein>
<organism evidence="1 2">
    <name type="scientific">Hymenoscyphus albidus</name>
    <dbReference type="NCBI Taxonomy" id="595503"/>
    <lineage>
        <taxon>Eukaryota</taxon>
        <taxon>Fungi</taxon>
        <taxon>Dikarya</taxon>
        <taxon>Ascomycota</taxon>
        <taxon>Pezizomycotina</taxon>
        <taxon>Leotiomycetes</taxon>
        <taxon>Helotiales</taxon>
        <taxon>Helotiaceae</taxon>
        <taxon>Hymenoscyphus</taxon>
    </lineage>
</organism>
<proteinExistence type="predicted"/>
<evidence type="ECO:0000313" key="2">
    <source>
        <dbReference type="Proteomes" id="UP000701801"/>
    </source>
</evidence>
<dbReference type="AlphaFoldDB" id="A0A9N9LIX3"/>
<dbReference type="EMBL" id="CAJVRM010000116">
    <property type="protein sequence ID" value="CAG8974813.1"/>
    <property type="molecule type" value="Genomic_DNA"/>
</dbReference>